<dbReference type="PANTHER" id="PTHR34846">
    <property type="entry name" value="4-CARBOXYMUCONOLACTONE DECARBOXYLASE FAMILY PROTEIN (AFU_ORTHOLOGUE AFUA_6G11590)"/>
    <property type="match status" value="1"/>
</dbReference>
<dbReference type="InterPro" id="IPR004675">
    <property type="entry name" value="AhpD_core"/>
</dbReference>
<feature type="domain" description="Carboxymuconolactone decarboxylase-like" evidence="1">
    <location>
        <begin position="13"/>
        <end position="95"/>
    </location>
</feature>
<keyword evidence="2" id="KW-0575">Peroxidase</keyword>
<dbReference type="SUPFAM" id="SSF69118">
    <property type="entry name" value="AhpD-like"/>
    <property type="match status" value="1"/>
</dbReference>
<dbReference type="InterPro" id="IPR029032">
    <property type="entry name" value="AhpD-like"/>
</dbReference>
<dbReference type="Proteomes" id="UP000215616">
    <property type="component" value="Unassembled WGS sequence"/>
</dbReference>
<dbReference type="Gene3D" id="1.20.1290.10">
    <property type="entry name" value="AhpD-like"/>
    <property type="match status" value="1"/>
</dbReference>
<accession>A0A258DDR5</accession>
<organism evidence="2 3">
    <name type="scientific">Caulobacter vibrioides</name>
    <name type="common">Caulobacter crescentus</name>
    <dbReference type="NCBI Taxonomy" id="155892"/>
    <lineage>
        <taxon>Bacteria</taxon>
        <taxon>Pseudomonadati</taxon>
        <taxon>Pseudomonadota</taxon>
        <taxon>Alphaproteobacteria</taxon>
        <taxon>Caulobacterales</taxon>
        <taxon>Caulobacteraceae</taxon>
        <taxon>Caulobacter</taxon>
    </lineage>
</organism>
<dbReference type="InterPro" id="IPR003779">
    <property type="entry name" value="CMD-like"/>
</dbReference>
<sequence>MQARMPQPAVMIPDAYKAIMALSKAAHVEGLPEHLHELIHLRVSQINGCGLCVEMHGRLAKKAGETDQRLFSVAAWRDTPYFTDAERAALALAEAVTRITDKSDPVSDVLWDEAKRHFDEKALAGLLISIAAINVWNRLNVATRQVAGSAGV</sequence>
<dbReference type="Pfam" id="PF02627">
    <property type="entry name" value="CMD"/>
    <property type="match status" value="1"/>
</dbReference>
<proteinExistence type="predicted"/>
<evidence type="ECO:0000313" key="3">
    <source>
        <dbReference type="Proteomes" id="UP000215616"/>
    </source>
</evidence>
<evidence type="ECO:0000313" key="2">
    <source>
        <dbReference type="EMBL" id="OYX06130.1"/>
    </source>
</evidence>
<dbReference type="EMBL" id="NCDQ01000012">
    <property type="protein sequence ID" value="OYX06130.1"/>
    <property type="molecule type" value="Genomic_DNA"/>
</dbReference>
<gene>
    <name evidence="2" type="ORF">B7Z12_01475</name>
</gene>
<dbReference type="PANTHER" id="PTHR34846:SF7">
    <property type="entry name" value="BLL7811 PROTEIN"/>
    <property type="match status" value="1"/>
</dbReference>
<dbReference type="NCBIfam" id="TIGR00778">
    <property type="entry name" value="ahpD_dom"/>
    <property type="match status" value="1"/>
</dbReference>
<dbReference type="GO" id="GO:0051920">
    <property type="term" value="F:peroxiredoxin activity"/>
    <property type="evidence" value="ECO:0007669"/>
    <property type="project" value="InterPro"/>
</dbReference>
<comment type="caution">
    <text evidence="2">The sequence shown here is derived from an EMBL/GenBank/DDBJ whole genome shotgun (WGS) entry which is preliminary data.</text>
</comment>
<evidence type="ECO:0000259" key="1">
    <source>
        <dbReference type="Pfam" id="PF02627"/>
    </source>
</evidence>
<protein>
    <submittedName>
        <fullName evidence="2">Alkylhydroperoxidase</fullName>
    </submittedName>
</protein>
<keyword evidence="2" id="KW-0560">Oxidoreductase</keyword>
<dbReference type="AlphaFoldDB" id="A0A258DDR5"/>
<name>A0A258DDR5_CAUVI</name>
<reference evidence="2 3" key="1">
    <citation type="submission" date="2017-03" db="EMBL/GenBank/DDBJ databases">
        <title>Lifting the veil on microbial sulfur biogeochemistry in mining wastewaters.</title>
        <authorList>
            <person name="Kantor R.S."/>
            <person name="Colenbrander Nelson T."/>
            <person name="Marshall S."/>
            <person name="Bennett D."/>
            <person name="Apte S."/>
            <person name="Camacho D."/>
            <person name="Thomas B.C."/>
            <person name="Warren L.A."/>
            <person name="Banfield J.F."/>
        </authorList>
    </citation>
    <scope>NUCLEOTIDE SEQUENCE [LARGE SCALE GENOMIC DNA]</scope>
    <source>
        <strain evidence="2">32-67-7</strain>
    </source>
</reference>